<feature type="region of interest" description="Disordered" evidence="2">
    <location>
        <begin position="715"/>
        <end position="738"/>
    </location>
</feature>
<dbReference type="AlphaFoldDB" id="A0A8H4KYZ8"/>
<feature type="domain" description="Chromo" evidence="3">
    <location>
        <begin position="925"/>
        <end position="962"/>
    </location>
</feature>
<feature type="region of interest" description="Disordered" evidence="2">
    <location>
        <begin position="780"/>
        <end position="799"/>
    </location>
</feature>
<feature type="region of interest" description="Disordered" evidence="2">
    <location>
        <begin position="632"/>
        <end position="652"/>
    </location>
</feature>
<dbReference type="OrthoDB" id="4357582at2759"/>
<dbReference type="SUPFAM" id="SSF54160">
    <property type="entry name" value="Chromo domain-like"/>
    <property type="match status" value="2"/>
</dbReference>
<keyword evidence="5" id="KW-1185">Reference proteome</keyword>
<evidence type="ECO:0000256" key="2">
    <source>
        <dbReference type="SAM" id="MobiDB-lite"/>
    </source>
</evidence>
<dbReference type="EMBL" id="JAADYS010002391">
    <property type="protein sequence ID" value="KAF4458660.1"/>
    <property type="molecule type" value="Genomic_DNA"/>
</dbReference>
<feature type="region of interest" description="Disordered" evidence="2">
    <location>
        <begin position="878"/>
        <end position="913"/>
    </location>
</feature>
<protein>
    <submittedName>
        <fullName evidence="4">Carbonic anhydrase 2</fullName>
    </submittedName>
</protein>
<feature type="compositionally biased region" description="Low complexity" evidence="2">
    <location>
        <begin position="723"/>
        <end position="738"/>
    </location>
</feature>
<dbReference type="InterPro" id="IPR021842">
    <property type="entry name" value="DUF3435"/>
</dbReference>
<feature type="compositionally biased region" description="Polar residues" evidence="2">
    <location>
        <begin position="894"/>
        <end position="905"/>
    </location>
</feature>
<evidence type="ECO:0000259" key="3">
    <source>
        <dbReference type="PROSITE" id="PS50013"/>
    </source>
</evidence>
<dbReference type="Pfam" id="PF11917">
    <property type="entry name" value="DUF3435"/>
    <property type="match status" value="1"/>
</dbReference>
<dbReference type="SMART" id="SM00298">
    <property type="entry name" value="CHROMO"/>
    <property type="match status" value="2"/>
</dbReference>
<dbReference type="CDD" id="cd00024">
    <property type="entry name" value="CD_CSD"/>
    <property type="match status" value="1"/>
</dbReference>
<sequence>MGILELAKQRGFSSDRQAISPHVVPRKLRPNSQKFYDKDLELWHEYEGEFGSSDPRDMRVMKHFAEFLALGTTGKLDKENELPTTDSVRNKMRRFYSNWQRETHQTIPTEITRSMAPYIEGELAEKLGLKNINRAQGYLTTENFVKLHEKLWFNDHHDYVHEGYRVDNATLLNCHCFTSARLAELCEAKYKDVVFMVGWKEGEPELKLKIQRRICKGKDKNQPEHILYEKLSSDRGPPPLYAQPILFFLANFLSSGAIKGDPALEDMLNYIPPQNRRHWIFEWKDEMLESPIFPEWDADGPKPLARSPCNWSHQASRWAIRAGFVDGCGMHCPRRDSLLKANDSGASIEQVLKYADQQNSAVLRRNYLGSMNTIDGAGCFLGMDLRQDLTEDFRSASMRWIMDLPLGLSAQAQAELEQQDDWMKISQNIKLLTLQIEHDGTSGITREQLKARRKQYYVKRRRLEATKLREIQKNQPLEYSSERKPHEQSDWRHGHFARVMDLLPERKRLSHTLFSAVPLRSDEGLAALRDLIALRKNPCHIAYQDALVLFRNAIARAGYCPVHFGKEECPAHQRLRQFWDKSGWQRHVSTCVLQYIQAAKSPDNLPCPHPDCPVQAQSSKQLWAHLEDIHSVSQGPTKKRKSSQGDHQDFMPAKKFRTQPQVGGSRTYDEFWKGGISCVSVGWISSGAKAIPGVPTECNASFSSDIGRSDRIWDEHDDASLGSDTTHSSPSASSANTVYSSQVDDMSLRSWSCGQSTNRSWLNLEVEDQRLTLLATLEGDDSPQFSPIAPSDELNPTPQEYSLFTSIPLSQHSDSNSINLEDEVSGRSPDFLQSSSVIAMQDQDVASLVCHEAGYGGERPETERLQIVSSVSHNVDAIDPRLYTDQDSQEQEKTSGINASSPTQSHPEELHTSQPAALDADENVWEVDKLLAKWKQGRQILYLVRWKGFSDDDNSWERRRDISTHLVNDFDARFLDNGGNHEGIELLDQRLRRGHVEYLVKWKGRPGCENSWEKASTISRFRIQEFQESHGISG</sequence>
<name>A0A8H4KYZ8_9HYPO</name>
<dbReference type="PANTHER" id="PTHR37535:SF3">
    <property type="entry name" value="FLUG DOMAIN-CONTAINING PROTEIN"/>
    <property type="match status" value="1"/>
</dbReference>
<dbReference type="Pfam" id="PF00385">
    <property type="entry name" value="Chromo"/>
    <property type="match status" value="2"/>
</dbReference>
<dbReference type="InterPro" id="IPR016197">
    <property type="entry name" value="Chromo-like_dom_sf"/>
</dbReference>
<evidence type="ECO:0000256" key="1">
    <source>
        <dbReference type="ARBA" id="ARBA00011353"/>
    </source>
</evidence>
<dbReference type="PROSITE" id="PS50013">
    <property type="entry name" value="CHROMO_2"/>
    <property type="match status" value="2"/>
</dbReference>
<dbReference type="Proteomes" id="UP000554235">
    <property type="component" value="Unassembled WGS sequence"/>
</dbReference>
<reference evidence="4 5" key="1">
    <citation type="submission" date="2020-01" db="EMBL/GenBank/DDBJ databases">
        <title>Identification and distribution of gene clusters putatively required for synthesis of sphingolipid metabolism inhibitors in phylogenetically diverse species of the filamentous fungus Fusarium.</title>
        <authorList>
            <person name="Kim H.-S."/>
            <person name="Busman M."/>
            <person name="Brown D.W."/>
            <person name="Divon H."/>
            <person name="Uhlig S."/>
            <person name="Proctor R.H."/>
        </authorList>
    </citation>
    <scope>NUCLEOTIDE SEQUENCE [LARGE SCALE GENOMIC DNA]</scope>
    <source>
        <strain evidence="4 5">NRRL 20459</strain>
    </source>
</reference>
<dbReference type="GO" id="GO:0006338">
    <property type="term" value="P:chromatin remodeling"/>
    <property type="evidence" value="ECO:0007669"/>
    <property type="project" value="UniProtKB-ARBA"/>
</dbReference>
<gene>
    <name evidence="4" type="ORF">FALBO_14599</name>
</gene>
<feature type="domain" description="Chromo" evidence="3">
    <location>
        <begin position="981"/>
        <end position="1018"/>
    </location>
</feature>
<proteinExistence type="predicted"/>
<organism evidence="4 5">
    <name type="scientific">Fusarium albosuccineum</name>
    <dbReference type="NCBI Taxonomy" id="1237068"/>
    <lineage>
        <taxon>Eukaryota</taxon>
        <taxon>Fungi</taxon>
        <taxon>Dikarya</taxon>
        <taxon>Ascomycota</taxon>
        <taxon>Pezizomycotina</taxon>
        <taxon>Sordariomycetes</taxon>
        <taxon>Hypocreomycetidae</taxon>
        <taxon>Hypocreales</taxon>
        <taxon>Nectriaceae</taxon>
        <taxon>Fusarium</taxon>
        <taxon>Fusarium decemcellulare species complex</taxon>
    </lineage>
</organism>
<evidence type="ECO:0000313" key="5">
    <source>
        <dbReference type="Proteomes" id="UP000554235"/>
    </source>
</evidence>
<accession>A0A8H4KYZ8</accession>
<comment type="caution">
    <text evidence="4">The sequence shown here is derived from an EMBL/GenBank/DDBJ whole genome shotgun (WGS) entry which is preliminary data.</text>
</comment>
<dbReference type="InterPro" id="IPR023780">
    <property type="entry name" value="Chromo_domain"/>
</dbReference>
<comment type="subunit">
    <text evidence="1">Component of the NuA4 histone acetyltransferase complex.</text>
</comment>
<dbReference type="InterPro" id="IPR000953">
    <property type="entry name" value="Chromo/chromo_shadow_dom"/>
</dbReference>
<dbReference type="PANTHER" id="PTHR37535">
    <property type="entry name" value="FLUG DOMAIN PROTEIN"/>
    <property type="match status" value="1"/>
</dbReference>
<evidence type="ECO:0000313" key="4">
    <source>
        <dbReference type="EMBL" id="KAF4458660.1"/>
    </source>
</evidence>
<dbReference type="Gene3D" id="2.40.50.40">
    <property type="match status" value="2"/>
</dbReference>